<feature type="non-terminal residue" evidence="1">
    <location>
        <position position="56"/>
    </location>
</feature>
<sequence length="56" mass="6633">SKFSDSKTVKKLQNQQQDKEARSHKKKEVENIIQDVFDFMMDESDKNHMAKFLLTS</sequence>
<feature type="non-terminal residue" evidence="1">
    <location>
        <position position="1"/>
    </location>
</feature>
<evidence type="ECO:0000313" key="2">
    <source>
        <dbReference type="Proteomes" id="UP000789702"/>
    </source>
</evidence>
<reference evidence="1" key="1">
    <citation type="submission" date="2021-06" db="EMBL/GenBank/DDBJ databases">
        <authorList>
            <person name="Kallberg Y."/>
            <person name="Tangrot J."/>
            <person name="Rosling A."/>
        </authorList>
    </citation>
    <scope>NUCLEOTIDE SEQUENCE</scope>
    <source>
        <strain evidence="1">IL203A</strain>
    </source>
</reference>
<accession>A0ACA9Q170</accession>
<organism evidence="1 2">
    <name type="scientific">Dentiscutata heterogama</name>
    <dbReference type="NCBI Taxonomy" id="1316150"/>
    <lineage>
        <taxon>Eukaryota</taxon>
        <taxon>Fungi</taxon>
        <taxon>Fungi incertae sedis</taxon>
        <taxon>Mucoromycota</taxon>
        <taxon>Glomeromycotina</taxon>
        <taxon>Glomeromycetes</taxon>
        <taxon>Diversisporales</taxon>
        <taxon>Gigasporaceae</taxon>
        <taxon>Dentiscutata</taxon>
    </lineage>
</organism>
<dbReference type="EMBL" id="CAJVPU010034699">
    <property type="protein sequence ID" value="CAG8725982.1"/>
    <property type="molecule type" value="Genomic_DNA"/>
</dbReference>
<comment type="caution">
    <text evidence="1">The sequence shown here is derived from an EMBL/GenBank/DDBJ whole genome shotgun (WGS) entry which is preliminary data.</text>
</comment>
<dbReference type="Proteomes" id="UP000789702">
    <property type="component" value="Unassembled WGS sequence"/>
</dbReference>
<keyword evidence="2" id="KW-1185">Reference proteome</keyword>
<protein>
    <submittedName>
        <fullName evidence="1">16247_t:CDS:1</fullName>
    </submittedName>
</protein>
<gene>
    <name evidence="1" type="ORF">DHETER_LOCUS13132</name>
</gene>
<proteinExistence type="predicted"/>
<evidence type="ECO:0000313" key="1">
    <source>
        <dbReference type="EMBL" id="CAG8725982.1"/>
    </source>
</evidence>
<name>A0ACA9Q170_9GLOM</name>